<reference evidence="2 3" key="1">
    <citation type="submission" date="2023-01" db="EMBL/GenBank/DDBJ databases">
        <title>Analysis of 21 Apiospora genomes using comparative genomics revels a genus with tremendous synthesis potential of carbohydrate active enzymes and secondary metabolites.</title>
        <authorList>
            <person name="Sorensen T."/>
        </authorList>
    </citation>
    <scope>NUCLEOTIDE SEQUENCE [LARGE SCALE GENOMIC DNA]</scope>
    <source>
        <strain evidence="2 3">CBS 83171</strain>
    </source>
</reference>
<feature type="domain" description="BTB" evidence="1">
    <location>
        <begin position="26"/>
        <end position="88"/>
    </location>
</feature>
<organism evidence="2 3">
    <name type="scientific">Apiospora saccharicola</name>
    <dbReference type="NCBI Taxonomy" id="335842"/>
    <lineage>
        <taxon>Eukaryota</taxon>
        <taxon>Fungi</taxon>
        <taxon>Dikarya</taxon>
        <taxon>Ascomycota</taxon>
        <taxon>Pezizomycotina</taxon>
        <taxon>Sordariomycetes</taxon>
        <taxon>Xylariomycetidae</taxon>
        <taxon>Amphisphaeriales</taxon>
        <taxon>Apiosporaceae</taxon>
        <taxon>Apiospora</taxon>
    </lineage>
</organism>
<dbReference type="PANTHER" id="PTHR47843:SF3">
    <property type="entry name" value="BTB DOMAIN-CONTAINING PROTEIN"/>
    <property type="match status" value="1"/>
</dbReference>
<proteinExistence type="predicted"/>
<comment type="caution">
    <text evidence="2">The sequence shown here is derived from an EMBL/GenBank/DDBJ whole genome shotgun (WGS) entry which is preliminary data.</text>
</comment>
<dbReference type="Proteomes" id="UP001446871">
    <property type="component" value="Unassembled WGS sequence"/>
</dbReference>
<evidence type="ECO:0000259" key="1">
    <source>
        <dbReference type="PROSITE" id="PS50097"/>
    </source>
</evidence>
<dbReference type="PROSITE" id="PS50097">
    <property type="entry name" value="BTB"/>
    <property type="match status" value="1"/>
</dbReference>
<dbReference type="EMBL" id="JAQQWM010000002">
    <property type="protein sequence ID" value="KAK8077242.1"/>
    <property type="molecule type" value="Genomic_DNA"/>
</dbReference>
<evidence type="ECO:0000313" key="2">
    <source>
        <dbReference type="EMBL" id="KAK8077242.1"/>
    </source>
</evidence>
<gene>
    <name evidence="2" type="ORF">PG996_003412</name>
</gene>
<protein>
    <recommendedName>
        <fullName evidence="1">BTB domain-containing protein</fullName>
    </recommendedName>
</protein>
<dbReference type="PANTHER" id="PTHR47843">
    <property type="entry name" value="BTB DOMAIN-CONTAINING PROTEIN-RELATED"/>
    <property type="match status" value="1"/>
</dbReference>
<name>A0ABR1W2D1_9PEZI</name>
<keyword evidence="3" id="KW-1185">Reference proteome</keyword>
<evidence type="ECO:0000313" key="3">
    <source>
        <dbReference type="Proteomes" id="UP001446871"/>
    </source>
</evidence>
<accession>A0ABR1W2D1</accession>
<sequence>MEEDDEPYDQELDVRSSLITLGMFQFLVGPEQTPFDVYTSVFTDLSPEFEAIISNAGLARTYILEDVDEDVFNDLSDYAYSGNYTLPRYEKDTRPTIEHYPSLNQHGFRAVCIHGRNSRNTSFDHLDHAIVGRCQPHTRCLFCGQRFCQKPPHEDFADFRHMLCIRKEEISDHMSEAERDALQASLSGIHDDDDCSEALLHEAKLYKLANDFKVENLQFIASTRIHQILCLLPMTWRRIPDLIPFIRFVYCNTAPDDVLRSMVAGLTAIFTDHLMRHPEFRVLLEQHAVLCCDILQNTASRSAAVEEKYHHH</sequence>
<dbReference type="InterPro" id="IPR000210">
    <property type="entry name" value="BTB/POZ_dom"/>
</dbReference>